<dbReference type="GO" id="GO:0035556">
    <property type="term" value="P:intracellular signal transduction"/>
    <property type="evidence" value="ECO:0007669"/>
    <property type="project" value="TreeGrafter"/>
</dbReference>
<dbReference type="InterPro" id="IPR008271">
    <property type="entry name" value="Ser/Thr_kinase_AS"/>
</dbReference>
<evidence type="ECO:0000313" key="10">
    <source>
        <dbReference type="WBParaSite" id="BXY_0623700.1"/>
    </source>
</evidence>
<dbReference type="eggNOG" id="KOG1151">
    <property type="taxonomic scope" value="Eukaryota"/>
</dbReference>
<dbReference type="PROSITE" id="PS00108">
    <property type="entry name" value="PROTEIN_KINASE_ST"/>
    <property type="match status" value="1"/>
</dbReference>
<dbReference type="GO" id="GO:0005634">
    <property type="term" value="C:nucleus"/>
    <property type="evidence" value="ECO:0007669"/>
    <property type="project" value="TreeGrafter"/>
</dbReference>
<evidence type="ECO:0000256" key="7">
    <source>
        <dbReference type="SAM" id="MobiDB-lite"/>
    </source>
</evidence>
<evidence type="ECO:0000256" key="3">
    <source>
        <dbReference type="ARBA" id="ARBA00022741"/>
    </source>
</evidence>
<dbReference type="InterPro" id="IPR000719">
    <property type="entry name" value="Prot_kinase_dom"/>
</dbReference>
<dbReference type="GO" id="GO:0005524">
    <property type="term" value="F:ATP binding"/>
    <property type="evidence" value="ECO:0007669"/>
    <property type="project" value="UniProtKB-UniRule"/>
</dbReference>
<sequence length="740" mass="83961">MSGAARADLQAAGTLEFLPPAPTMEQDSGKTPVQDIRLESDEVMDDIVDSVDAFVADSAKDSPNKRAALANMDNNSNLEPSFGDVADTKSLDASMEPESLARQLELKGLVIKSPMSERMRPGAPVEIATPAKKRKLAEPTQKSTVPKYTSKQESIEMWLQSVRNAADSSDSSNSVNIFPKMQLSDSNPSNGSNTPNPTSPCNPETGTSAKAANTSSSTMKAASSTTSTPRGQSVIQLNVPYLERRVTELEQDCACLRKEKDSLIRENLEHKLKRGEYKIKMREMLIDKARKERAEARLQTQKNMLRLGSFYLARNGEKFEDKWKSGTAFEENLKKMVDLGEERDLVNSQLEQLKKRKAVRRTRKSVDPAADQNDENFARPDDPSDAIAQELYEQEEIVRIRRDAVKKEEADLILEREMLERERNLHIREYKRIQYEDQSNYKNYMCFSEKYLLLTLLGKGGFSEVWQAYDLDDNRYVAVKIHQVCKEWKEEKKANYVKHAMREKNIHISLHHPRIVQLFDVFHIDNHTFCTVLEYCGGNDLDVYLKQNKQIPEKEARCIIMQVVSALRYLASHDPPIIHYDLKPANILLEDGTASGAVKITDFGLSKMVDSSDDGDSIELTSQGAGTYWYLPPETFQRFGHTAPRISNKVDVWSVGIIFFQCLYGQRPFGHDQSQQQLLNERVILNARDVRFPPSPKISAGAQEFIRSCLRYEKDLRPDVRMIANHSYLKPRPPPSRAVS</sequence>
<feature type="compositionally biased region" description="Polar residues" evidence="7">
    <location>
        <begin position="140"/>
        <end position="151"/>
    </location>
</feature>
<dbReference type="AlphaFoldDB" id="A0A1I7RZR5"/>
<dbReference type="PROSITE" id="PS00107">
    <property type="entry name" value="PROTEIN_KINASE_ATP"/>
    <property type="match status" value="1"/>
</dbReference>
<dbReference type="GO" id="GO:0007059">
    <property type="term" value="P:chromosome segregation"/>
    <property type="evidence" value="ECO:0007669"/>
    <property type="project" value="TreeGrafter"/>
</dbReference>
<feature type="compositionally biased region" description="Low complexity" evidence="7">
    <location>
        <begin position="184"/>
        <end position="228"/>
    </location>
</feature>
<keyword evidence="2" id="KW-0808">Transferase</keyword>
<evidence type="ECO:0000256" key="6">
    <source>
        <dbReference type="PROSITE-ProRule" id="PRU10141"/>
    </source>
</evidence>
<evidence type="ECO:0000256" key="4">
    <source>
        <dbReference type="ARBA" id="ARBA00022777"/>
    </source>
</evidence>
<dbReference type="FunFam" id="1.10.510.10:FF:000698">
    <property type="entry name" value="Serine/threonine-protein kinase tousled-like 1"/>
    <property type="match status" value="1"/>
</dbReference>
<dbReference type="Gene3D" id="1.10.510.10">
    <property type="entry name" value="Transferase(Phosphotransferase) domain 1"/>
    <property type="match status" value="1"/>
</dbReference>
<feature type="region of interest" description="Disordered" evidence="7">
    <location>
        <begin position="168"/>
        <end position="231"/>
    </location>
</feature>
<organism evidence="9 10">
    <name type="scientific">Bursaphelenchus xylophilus</name>
    <name type="common">Pinewood nematode worm</name>
    <name type="synonym">Aphelenchoides xylophilus</name>
    <dbReference type="NCBI Taxonomy" id="6326"/>
    <lineage>
        <taxon>Eukaryota</taxon>
        <taxon>Metazoa</taxon>
        <taxon>Ecdysozoa</taxon>
        <taxon>Nematoda</taxon>
        <taxon>Chromadorea</taxon>
        <taxon>Rhabditida</taxon>
        <taxon>Tylenchina</taxon>
        <taxon>Tylenchomorpha</taxon>
        <taxon>Aphelenchoidea</taxon>
        <taxon>Aphelenchoididae</taxon>
        <taxon>Bursaphelenchus</taxon>
    </lineage>
</organism>
<keyword evidence="4" id="KW-0418">Kinase</keyword>
<feature type="binding site" evidence="6">
    <location>
        <position position="480"/>
    </location>
    <ligand>
        <name>ATP</name>
        <dbReference type="ChEBI" id="CHEBI:30616"/>
    </ligand>
</feature>
<dbReference type="InterPro" id="IPR011009">
    <property type="entry name" value="Kinase-like_dom_sf"/>
</dbReference>
<evidence type="ECO:0000256" key="1">
    <source>
        <dbReference type="ARBA" id="ARBA00022527"/>
    </source>
</evidence>
<keyword evidence="5 6" id="KW-0067">ATP-binding</keyword>
<keyword evidence="3 6" id="KW-0547">Nucleotide-binding</keyword>
<feature type="region of interest" description="Disordered" evidence="7">
    <location>
        <begin position="1"/>
        <end position="32"/>
    </location>
</feature>
<evidence type="ECO:0000313" key="9">
    <source>
        <dbReference type="Proteomes" id="UP000095284"/>
    </source>
</evidence>
<feature type="domain" description="Protein kinase" evidence="8">
    <location>
        <begin position="451"/>
        <end position="729"/>
    </location>
</feature>
<dbReference type="Proteomes" id="UP000095284">
    <property type="component" value="Unplaced"/>
</dbReference>
<accession>A0A1I7RZR5</accession>
<dbReference type="Pfam" id="PF00069">
    <property type="entry name" value="Pkinase"/>
    <property type="match status" value="1"/>
</dbReference>
<protein>
    <submittedName>
        <fullName evidence="10">Protein kinase domain-containing protein</fullName>
    </submittedName>
</protein>
<dbReference type="PANTHER" id="PTHR22974:SF23">
    <property type="entry name" value="TOUSLED-LIKE KINASE, ISOFORM G"/>
    <property type="match status" value="1"/>
</dbReference>
<feature type="region of interest" description="Disordered" evidence="7">
    <location>
        <begin position="361"/>
        <end position="385"/>
    </location>
</feature>
<evidence type="ECO:0000259" key="8">
    <source>
        <dbReference type="PROSITE" id="PS50011"/>
    </source>
</evidence>
<dbReference type="SMART" id="SM00220">
    <property type="entry name" value="S_TKc"/>
    <property type="match status" value="1"/>
</dbReference>
<dbReference type="PANTHER" id="PTHR22974">
    <property type="entry name" value="MIXED LINEAGE PROTEIN KINASE"/>
    <property type="match status" value="1"/>
</dbReference>
<dbReference type="InterPro" id="IPR017441">
    <property type="entry name" value="Protein_kinase_ATP_BS"/>
</dbReference>
<evidence type="ECO:0000256" key="5">
    <source>
        <dbReference type="ARBA" id="ARBA00022840"/>
    </source>
</evidence>
<dbReference type="WBParaSite" id="BXY_0623700.1">
    <property type="protein sequence ID" value="BXY_0623700.1"/>
    <property type="gene ID" value="BXY_0623700"/>
</dbReference>
<dbReference type="PROSITE" id="PS50011">
    <property type="entry name" value="PROTEIN_KINASE_DOM"/>
    <property type="match status" value="1"/>
</dbReference>
<name>A0A1I7RZR5_BURXY</name>
<keyword evidence="1" id="KW-0723">Serine/threonine-protein kinase</keyword>
<reference evidence="10" key="1">
    <citation type="submission" date="2016-11" db="UniProtKB">
        <authorList>
            <consortium name="WormBaseParasite"/>
        </authorList>
    </citation>
    <scope>IDENTIFICATION</scope>
</reference>
<dbReference type="GO" id="GO:0004674">
    <property type="term" value="F:protein serine/threonine kinase activity"/>
    <property type="evidence" value="ECO:0007669"/>
    <property type="project" value="UniProtKB-KW"/>
</dbReference>
<feature type="region of interest" description="Disordered" evidence="7">
    <location>
        <begin position="117"/>
        <end position="151"/>
    </location>
</feature>
<proteinExistence type="predicted"/>
<dbReference type="CDD" id="cd13990">
    <property type="entry name" value="STKc_TLK"/>
    <property type="match status" value="1"/>
</dbReference>
<evidence type="ECO:0000256" key="2">
    <source>
        <dbReference type="ARBA" id="ARBA00022679"/>
    </source>
</evidence>
<dbReference type="SUPFAM" id="SSF56112">
    <property type="entry name" value="Protein kinase-like (PK-like)"/>
    <property type="match status" value="1"/>
</dbReference>